<keyword evidence="3" id="KW-0808">Transferase</keyword>
<dbReference type="Gene3D" id="1.10.510.10">
    <property type="entry name" value="Transferase(Phosphotransferase) domain 1"/>
    <property type="match status" value="1"/>
</dbReference>
<evidence type="ECO:0000256" key="8">
    <source>
        <dbReference type="ARBA" id="ARBA00048679"/>
    </source>
</evidence>
<evidence type="ECO:0000256" key="2">
    <source>
        <dbReference type="ARBA" id="ARBA00022527"/>
    </source>
</evidence>
<dbReference type="FunFam" id="3.30.200.20:FF:000035">
    <property type="entry name" value="Serine/threonine protein kinase Stk1"/>
    <property type="match status" value="1"/>
</dbReference>
<evidence type="ECO:0000256" key="1">
    <source>
        <dbReference type="ARBA" id="ARBA00012513"/>
    </source>
</evidence>
<dbReference type="InterPro" id="IPR011009">
    <property type="entry name" value="Kinase-like_dom_sf"/>
</dbReference>
<dbReference type="Gene3D" id="1.25.40.10">
    <property type="entry name" value="Tetratricopeptide repeat domain"/>
    <property type="match status" value="2"/>
</dbReference>
<keyword evidence="6 9" id="KW-0067">ATP-binding</keyword>
<evidence type="ECO:0000256" key="9">
    <source>
        <dbReference type="PROSITE-ProRule" id="PRU10141"/>
    </source>
</evidence>
<evidence type="ECO:0000313" key="12">
    <source>
        <dbReference type="Proteomes" id="UP000779809"/>
    </source>
</evidence>
<reference evidence="11" key="1">
    <citation type="submission" date="2020-07" db="EMBL/GenBank/DDBJ databases">
        <title>Huge and variable diversity of episymbiotic CPR bacteria and DPANN archaea in groundwater ecosystems.</title>
        <authorList>
            <person name="He C.Y."/>
            <person name="Keren R."/>
            <person name="Whittaker M."/>
            <person name="Farag I.F."/>
            <person name="Doudna J."/>
            <person name="Cate J.H.D."/>
            <person name="Banfield J.F."/>
        </authorList>
    </citation>
    <scope>NUCLEOTIDE SEQUENCE</scope>
    <source>
        <strain evidence="11">NC_groundwater_580_Pr5_B-0.1um_64_19</strain>
    </source>
</reference>
<dbReference type="EMBL" id="JACPNR010000006">
    <property type="protein sequence ID" value="MBI2678286.1"/>
    <property type="molecule type" value="Genomic_DNA"/>
</dbReference>
<accession>A0A932A900</accession>
<name>A0A932A900_9BACT</name>
<dbReference type="PROSITE" id="PS50011">
    <property type="entry name" value="PROTEIN_KINASE_DOM"/>
    <property type="match status" value="1"/>
</dbReference>
<proteinExistence type="predicted"/>
<feature type="binding site" evidence="9">
    <location>
        <position position="41"/>
    </location>
    <ligand>
        <name>ATP</name>
        <dbReference type="ChEBI" id="CHEBI:30616"/>
    </ligand>
</feature>
<dbReference type="CDD" id="cd14014">
    <property type="entry name" value="STKc_PknB_like"/>
    <property type="match status" value="1"/>
</dbReference>
<dbReference type="Gene3D" id="3.30.200.20">
    <property type="entry name" value="Phosphorylase Kinase, domain 1"/>
    <property type="match status" value="1"/>
</dbReference>
<dbReference type="SMART" id="SM00220">
    <property type="entry name" value="S_TKc"/>
    <property type="match status" value="1"/>
</dbReference>
<dbReference type="InterPro" id="IPR017441">
    <property type="entry name" value="Protein_kinase_ATP_BS"/>
</dbReference>
<dbReference type="NCBIfam" id="NF047558">
    <property type="entry name" value="TPR_END_plus"/>
    <property type="match status" value="1"/>
</dbReference>
<dbReference type="SUPFAM" id="SSF56112">
    <property type="entry name" value="Protein kinase-like (PK-like)"/>
    <property type="match status" value="1"/>
</dbReference>
<keyword evidence="4 9" id="KW-0547">Nucleotide-binding</keyword>
<dbReference type="GO" id="GO:0004674">
    <property type="term" value="F:protein serine/threonine kinase activity"/>
    <property type="evidence" value="ECO:0007669"/>
    <property type="project" value="UniProtKB-KW"/>
</dbReference>
<dbReference type="SUPFAM" id="SSF48452">
    <property type="entry name" value="TPR-like"/>
    <property type="match status" value="1"/>
</dbReference>
<sequence length="786" mass="85185">MPLAPGTQLGPYEVVSALGAGGMGEVYRARDTRLDRDIALKVLPATLVEDPERLARFELEARAASALNHPNIATIHDIGVHETQPYLVMELLEGATLRERIAAAPLPADDLLDLAIQLADALDAAHAKGILHRDIKPANLFVSARKQLKVLDFGLAKVVAKRSASLVATATGGMPSSEHLTSPGTALGTVAYMSPEQARGEDIDARSDLFSFGAVLYEMATQRMAFPGETSAVVFAAILDRAPVEPAAAANASVPAKLDEIICKLLEKDTDFRYQSAAEVRADLKRLKRDLESGRSAAATTSAKSSGPASGAVRVGSKAIDSLAVLPFENASGDATNDYLSDGITETIINSLSKVPKLRVVPRGRVWPYRGESVDIVTAAAELNVRGVVTGRVLQHKDTLIVKAELVDVARQTQLWGDQYNRKLADLLEVQTEIAGEIAKHLEQKLASGLAKRAASKRPSAKTAAAPAVNPEAYRLYLQGVHHAYQWKEESLRQSIGLFQRSISLDSTYAPVHSGLAYTLAMMGFYGFITPQQAYTQAKAAARKALALDPNIAEAYVALGWVGVYFDHDREAATRDFRKALELNPDLPIARHGYGMHLAIQRRAAEGLPEVLKAVELDPLTPLFHAHHGWLLHILGRDEEALRVLQAAIEVHPQDYYVMRIILYSCPRAGRPDLAITYGERVAAMTTKQEHALGLRAFAYVQAGEVEKAKRFLAELDECGALDTASGYYRALTLTILGEYDQALTWLEKSLQSGLGITAIVSAEPLFDPLRSNPRFQSLVAKLGLS</sequence>
<dbReference type="GO" id="GO:0005524">
    <property type="term" value="F:ATP binding"/>
    <property type="evidence" value="ECO:0007669"/>
    <property type="project" value="UniProtKB-UniRule"/>
</dbReference>
<dbReference type="PANTHER" id="PTHR43289">
    <property type="entry name" value="MITOGEN-ACTIVATED PROTEIN KINASE KINASE KINASE 20-RELATED"/>
    <property type="match status" value="1"/>
</dbReference>
<dbReference type="PANTHER" id="PTHR43289:SF34">
    <property type="entry name" value="SERINE_THREONINE-PROTEIN KINASE YBDM-RELATED"/>
    <property type="match status" value="1"/>
</dbReference>
<dbReference type="Gene3D" id="3.40.50.10070">
    <property type="entry name" value="TolB, N-terminal domain"/>
    <property type="match status" value="1"/>
</dbReference>
<dbReference type="InterPro" id="IPR000719">
    <property type="entry name" value="Prot_kinase_dom"/>
</dbReference>
<dbReference type="Proteomes" id="UP000779809">
    <property type="component" value="Unassembled WGS sequence"/>
</dbReference>
<keyword evidence="2" id="KW-0723">Serine/threonine-protein kinase</keyword>
<dbReference type="Pfam" id="PF00069">
    <property type="entry name" value="Pkinase"/>
    <property type="match status" value="1"/>
</dbReference>
<evidence type="ECO:0000256" key="6">
    <source>
        <dbReference type="ARBA" id="ARBA00022840"/>
    </source>
</evidence>
<evidence type="ECO:0000256" key="7">
    <source>
        <dbReference type="ARBA" id="ARBA00047899"/>
    </source>
</evidence>
<dbReference type="InterPro" id="IPR008271">
    <property type="entry name" value="Ser/Thr_kinase_AS"/>
</dbReference>
<comment type="caution">
    <text evidence="11">The sequence shown here is derived from an EMBL/GenBank/DDBJ whole genome shotgun (WGS) entry which is preliminary data.</text>
</comment>
<evidence type="ECO:0000313" key="11">
    <source>
        <dbReference type="EMBL" id="MBI2678286.1"/>
    </source>
</evidence>
<feature type="domain" description="Protein kinase" evidence="10">
    <location>
        <begin position="12"/>
        <end position="287"/>
    </location>
</feature>
<evidence type="ECO:0000256" key="4">
    <source>
        <dbReference type="ARBA" id="ARBA00022741"/>
    </source>
</evidence>
<evidence type="ECO:0000256" key="3">
    <source>
        <dbReference type="ARBA" id="ARBA00022679"/>
    </source>
</evidence>
<dbReference type="SUPFAM" id="SSF52964">
    <property type="entry name" value="TolB, N-terminal domain"/>
    <property type="match status" value="1"/>
</dbReference>
<dbReference type="PROSITE" id="PS00108">
    <property type="entry name" value="PROTEIN_KINASE_ST"/>
    <property type="match status" value="1"/>
</dbReference>
<dbReference type="AlphaFoldDB" id="A0A932A900"/>
<evidence type="ECO:0000259" key="10">
    <source>
        <dbReference type="PROSITE" id="PS50011"/>
    </source>
</evidence>
<protein>
    <recommendedName>
        <fullName evidence="1">non-specific serine/threonine protein kinase</fullName>
        <ecNumber evidence="1">2.7.11.1</ecNumber>
    </recommendedName>
</protein>
<comment type="catalytic activity">
    <reaction evidence="8">
        <text>L-seryl-[protein] + ATP = O-phospho-L-seryl-[protein] + ADP + H(+)</text>
        <dbReference type="Rhea" id="RHEA:17989"/>
        <dbReference type="Rhea" id="RHEA-COMP:9863"/>
        <dbReference type="Rhea" id="RHEA-COMP:11604"/>
        <dbReference type="ChEBI" id="CHEBI:15378"/>
        <dbReference type="ChEBI" id="CHEBI:29999"/>
        <dbReference type="ChEBI" id="CHEBI:30616"/>
        <dbReference type="ChEBI" id="CHEBI:83421"/>
        <dbReference type="ChEBI" id="CHEBI:456216"/>
        <dbReference type="EC" id="2.7.11.1"/>
    </reaction>
</comment>
<dbReference type="PROSITE" id="PS00107">
    <property type="entry name" value="PROTEIN_KINASE_ATP"/>
    <property type="match status" value="1"/>
</dbReference>
<dbReference type="InterPro" id="IPR011990">
    <property type="entry name" value="TPR-like_helical_dom_sf"/>
</dbReference>
<keyword evidence="5 11" id="KW-0418">Kinase</keyword>
<dbReference type="FunFam" id="1.10.510.10:FF:000021">
    <property type="entry name" value="Serine/threonine protein kinase"/>
    <property type="match status" value="1"/>
</dbReference>
<organism evidence="11 12">
    <name type="scientific">Candidatus Korobacter versatilis</name>
    <dbReference type="NCBI Taxonomy" id="658062"/>
    <lineage>
        <taxon>Bacteria</taxon>
        <taxon>Pseudomonadati</taxon>
        <taxon>Acidobacteriota</taxon>
        <taxon>Terriglobia</taxon>
        <taxon>Terriglobales</taxon>
        <taxon>Candidatus Korobacteraceae</taxon>
        <taxon>Candidatus Korobacter</taxon>
    </lineage>
</organism>
<evidence type="ECO:0000256" key="5">
    <source>
        <dbReference type="ARBA" id="ARBA00022777"/>
    </source>
</evidence>
<dbReference type="EC" id="2.7.11.1" evidence="1"/>
<gene>
    <name evidence="11" type="ORF">HYX28_05855</name>
</gene>
<comment type="catalytic activity">
    <reaction evidence="7">
        <text>L-threonyl-[protein] + ATP = O-phospho-L-threonyl-[protein] + ADP + H(+)</text>
        <dbReference type="Rhea" id="RHEA:46608"/>
        <dbReference type="Rhea" id="RHEA-COMP:11060"/>
        <dbReference type="Rhea" id="RHEA-COMP:11605"/>
        <dbReference type="ChEBI" id="CHEBI:15378"/>
        <dbReference type="ChEBI" id="CHEBI:30013"/>
        <dbReference type="ChEBI" id="CHEBI:30616"/>
        <dbReference type="ChEBI" id="CHEBI:61977"/>
        <dbReference type="ChEBI" id="CHEBI:456216"/>
        <dbReference type="EC" id="2.7.11.1"/>
    </reaction>
</comment>